<dbReference type="EC" id="2.5.1.16" evidence="6"/>
<comment type="pathway">
    <text evidence="6">Amine and polyamine biosynthesis; spermidine biosynthesis; spermidine from putrescine: step 1/1.</text>
</comment>
<protein>
    <recommendedName>
        <fullName evidence="6">Polyamine aminopropyltransferase</fullName>
    </recommendedName>
    <alternativeName>
        <fullName evidence="6">Putrescine aminopropyltransferase</fullName>
        <shortName evidence="6">PAPT</shortName>
    </alternativeName>
    <alternativeName>
        <fullName evidence="6">Spermidine synthase</fullName>
        <shortName evidence="6">SPDS</shortName>
        <shortName evidence="6">SPDSY</shortName>
        <ecNumber evidence="6">2.5.1.16</ecNumber>
    </alternativeName>
</protein>
<gene>
    <name evidence="6 11" type="primary">speE</name>
    <name evidence="11" type="ORF">FCL42_06310</name>
</gene>
<evidence type="ECO:0000256" key="3">
    <source>
        <dbReference type="ARBA" id="ARBA00022679"/>
    </source>
</evidence>
<dbReference type="FunFam" id="2.30.140.10:FF:000002">
    <property type="entry name" value="Polyamine aminopropyltransferase"/>
    <property type="match status" value="1"/>
</dbReference>
<feature type="binding site" evidence="6">
    <location>
        <position position="165"/>
    </location>
    <ligand>
        <name>S-methyl-5'-thioadenosine</name>
        <dbReference type="ChEBI" id="CHEBI:17509"/>
    </ligand>
</feature>
<sequence>MIQGDNYFETLYDTYGQRFSIDKVLFENKTEHQHLIIFDNKQFGRVMALDGVIQTTEKDEFIYHEMLTHVPILAHGNAKRVLIIGGGDGGMLREVLRHKTVEHVTMVEIDKSVVDMCKTYLPKHSNGAFDDPRTNLVISDGRDFVINTDQKFDVIISDSTDPIGPGEALFTSGFYQGCSKCLNEGGILVTQNGVSFMQIDEVTTTAARLSPYFNDRTFYRAAVPTYIGGDMTFAWASNDASARQHSLEVIRARFEKSEISTRWYTPEMHIGSFALPQYVVDALDA</sequence>
<dbReference type="SUPFAM" id="SSF53335">
    <property type="entry name" value="S-adenosyl-L-methionine-dependent methyltransferases"/>
    <property type="match status" value="1"/>
</dbReference>
<feature type="active site" description="Proton acceptor" evidence="6 7">
    <location>
        <position position="158"/>
    </location>
</feature>
<evidence type="ECO:0000256" key="1">
    <source>
        <dbReference type="ARBA" id="ARBA00007867"/>
    </source>
</evidence>
<dbReference type="UniPathway" id="UPA00248">
    <property type="reaction ID" value="UER00314"/>
</dbReference>
<dbReference type="GO" id="GO:0004766">
    <property type="term" value="F:spermidine synthase activity"/>
    <property type="evidence" value="ECO:0007669"/>
    <property type="project" value="UniProtKB-UniRule"/>
</dbReference>
<dbReference type="Gene3D" id="3.40.50.150">
    <property type="entry name" value="Vaccinia Virus protein VP39"/>
    <property type="match status" value="1"/>
</dbReference>
<dbReference type="OrthoDB" id="9793120at2"/>
<dbReference type="NCBIfam" id="TIGR00417">
    <property type="entry name" value="speE"/>
    <property type="match status" value="1"/>
</dbReference>
<evidence type="ECO:0000256" key="9">
    <source>
        <dbReference type="RuleBase" id="RU003837"/>
    </source>
</evidence>
<evidence type="ECO:0000256" key="6">
    <source>
        <dbReference type="HAMAP-Rule" id="MF_00198"/>
    </source>
</evidence>
<dbReference type="InterPro" id="IPR029063">
    <property type="entry name" value="SAM-dependent_MTases_sf"/>
</dbReference>
<keyword evidence="12" id="KW-1185">Reference proteome</keyword>
<dbReference type="InterPro" id="IPR035246">
    <property type="entry name" value="Spermidine_synt_N"/>
</dbReference>
<comment type="caution">
    <text evidence="11">The sequence shown here is derived from an EMBL/GenBank/DDBJ whole genome shotgun (WGS) entry which is preliminary data.</text>
</comment>
<keyword evidence="5 6" id="KW-0620">Polyamine biosynthesis</keyword>
<comment type="function">
    <text evidence="6">Catalyzes the irreversible transfer of a propylamine group from the amino donor S-adenosylmethioninamine (decarboxy-AdoMet) to putrescine (1,4-diaminobutane) to yield spermidine.</text>
</comment>
<dbReference type="InterPro" id="IPR037163">
    <property type="entry name" value="Spermidine_synt_N_sf"/>
</dbReference>
<dbReference type="InterPro" id="IPR030374">
    <property type="entry name" value="PABS"/>
</dbReference>
<dbReference type="InterPro" id="IPR030373">
    <property type="entry name" value="PABS_CS"/>
</dbReference>
<dbReference type="HAMAP" id="MF_00198">
    <property type="entry name" value="Spermidine_synth"/>
    <property type="match status" value="1"/>
</dbReference>
<dbReference type="PANTHER" id="PTHR11558:SF11">
    <property type="entry name" value="SPERMIDINE SYNTHASE"/>
    <property type="match status" value="1"/>
</dbReference>
<dbReference type="Gene3D" id="2.30.140.10">
    <property type="entry name" value="Spermidine synthase, tetramerisation domain"/>
    <property type="match status" value="1"/>
</dbReference>
<feature type="binding site" evidence="6">
    <location>
        <position position="108"/>
    </location>
    <ligand>
        <name>S-methyl-5'-thioadenosine</name>
        <dbReference type="ChEBI" id="CHEBI:17509"/>
    </ligand>
</feature>
<evidence type="ECO:0000256" key="2">
    <source>
        <dbReference type="ARBA" id="ARBA00022490"/>
    </source>
</evidence>
<dbReference type="PANTHER" id="PTHR11558">
    <property type="entry name" value="SPERMIDINE/SPERMINE SYNTHASE"/>
    <property type="match status" value="1"/>
</dbReference>
<feature type="binding site" evidence="6">
    <location>
        <position position="88"/>
    </location>
    <ligand>
        <name>spermidine</name>
        <dbReference type="ChEBI" id="CHEBI:57834"/>
    </ligand>
</feature>
<comment type="catalytic activity">
    <reaction evidence="6 9">
        <text>S-adenosyl 3-(methylsulfanyl)propylamine + putrescine = S-methyl-5'-thioadenosine + spermidine + H(+)</text>
        <dbReference type="Rhea" id="RHEA:12721"/>
        <dbReference type="ChEBI" id="CHEBI:15378"/>
        <dbReference type="ChEBI" id="CHEBI:17509"/>
        <dbReference type="ChEBI" id="CHEBI:57443"/>
        <dbReference type="ChEBI" id="CHEBI:57834"/>
        <dbReference type="ChEBI" id="CHEBI:326268"/>
        <dbReference type="EC" id="2.5.1.16"/>
    </reaction>
</comment>
<feature type="binding site" evidence="6">
    <location>
        <position position="64"/>
    </location>
    <ligand>
        <name>spermidine</name>
        <dbReference type="ChEBI" id="CHEBI:57834"/>
    </ligand>
</feature>
<keyword evidence="3 6" id="KW-0808">Transferase</keyword>
<dbReference type="PROSITE" id="PS51006">
    <property type="entry name" value="PABS_2"/>
    <property type="match status" value="1"/>
</dbReference>
<dbReference type="AlphaFoldDB" id="A0A4U1BT65"/>
<evidence type="ECO:0000259" key="10">
    <source>
        <dbReference type="PROSITE" id="PS51006"/>
    </source>
</evidence>
<accession>A0A4U1BT65</accession>
<keyword evidence="2" id="KW-0963">Cytoplasm</keyword>
<dbReference type="InterPro" id="IPR001045">
    <property type="entry name" value="Spermi_synthase"/>
</dbReference>
<reference evidence="11 12" key="1">
    <citation type="submission" date="2019-04" db="EMBL/GenBank/DDBJ databases">
        <authorList>
            <person name="Hwang J.C."/>
        </authorList>
    </citation>
    <scope>NUCLEOTIDE SEQUENCE [LARGE SCALE GENOMIC DNA]</scope>
    <source>
        <strain evidence="11 12">IMCC35002</strain>
    </source>
</reference>
<dbReference type="GO" id="GO:0005829">
    <property type="term" value="C:cytosol"/>
    <property type="evidence" value="ECO:0007669"/>
    <property type="project" value="TreeGrafter"/>
</dbReference>
<evidence type="ECO:0000256" key="8">
    <source>
        <dbReference type="RuleBase" id="RU003836"/>
    </source>
</evidence>
<feature type="domain" description="PABS" evidence="10">
    <location>
        <begin position="5"/>
        <end position="238"/>
    </location>
</feature>
<dbReference type="NCBIfam" id="NF037959">
    <property type="entry name" value="MFS_SpdSyn"/>
    <property type="match status" value="1"/>
</dbReference>
<feature type="binding site" evidence="6">
    <location>
        <position position="33"/>
    </location>
    <ligand>
        <name>S-methyl-5'-thioadenosine</name>
        <dbReference type="ChEBI" id="CHEBI:17509"/>
    </ligand>
</feature>
<dbReference type="Proteomes" id="UP000305675">
    <property type="component" value="Unassembled WGS sequence"/>
</dbReference>
<evidence type="ECO:0000256" key="4">
    <source>
        <dbReference type="ARBA" id="ARBA00023066"/>
    </source>
</evidence>
<dbReference type="GO" id="GO:0008295">
    <property type="term" value="P:spermidine biosynthetic process"/>
    <property type="evidence" value="ECO:0007669"/>
    <property type="project" value="UniProtKB-UniRule"/>
</dbReference>
<dbReference type="PROSITE" id="PS01330">
    <property type="entry name" value="PABS_1"/>
    <property type="match status" value="1"/>
</dbReference>
<proteinExistence type="inferred from homology"/>
<evidence type="ECO:0000313" key="12">
    <source>
        <dbReference type="Proteomes" id="UP000305675"/>
    </source>
</evidence>
<evidence type="ECO:0000256" key="5">
    <source>
        <dbReference type="ARBA" id="ARBA00023115"/>
    </source>
</evidence>
<comment type="similarity">
    <text evidence="1 6 8">Belongs to the spermidine/spermine synthase family.</text>
</comment>
<comment type="subunit">
    <text evidence="6">Homodimer or homotetramer.</text>
</comment>
<dbReference type="Pfam" id="PF01564">
    <property type="entry name" value="Spermine_synth"/>
    <property type="match status" value="1"/>
</dbReference>
<name>A0A4U1BT65_9GAMM</name>
<dbReference type="Pfam" id="PF17284">
    <property type="entry name" value="Spermine_synt_N"/>
    <property type="match status" value="1"/>
</dbReference>
<organism evidence="11 12">
    <name type="scientific">Ferrimonas aestuarii</name>
    <dbReference type="NCBI Taxonomy" id="2569539"/>
    <lineage>
        <taxon>Bacteria</taxon>
        <taxon>Pseudomonadati</taxon>
        <taxon>Pseudomonadota</taxon>
        <taxon>Gammaproteobacteria</taxon>
        <taxon>Alteromonadales</taxon>
        <taxon>Ferrimonadaceae</taxon>
        <taxon>Ferrimonas</taxon>
    </lineage>
</organism>
<feature type="binding site" evidence="6">
    <location>
        <begin position="140"/>
        <end position="141"/>
    </location>
    <ligand>
        <name>S-methyl-5'-thioadenosine</name>
        <dbReference type="ChEBI" id="CHEBI:17509"/>
    </ligand>
</feature>
<dbReference type="NCBIfam" id="NF002010">
    <property type="entry name" value="PRK00811.1"/>
    <property type="match status" value="1"/>
</dbReference>
<keyword evidence="4 6" id="KW-0745">Spermidine biosynthesis</keyword>
<feature type="binding site" evidence="6">
    <location>
        <begin position="158"/>
        <end position="161"/>
    </location>
    <ligand>
        <name>spermidine</name>
        <dbReference type="ChEBI" id="CHEBI:57834"/>
    </ligand>
</feature>
<dbReference type="CDD" id="cd02440">
    <property type="entry name" value="AdoMet_MTases"/>
    <property type="match status" value="1"/>
</dbReference>
<evidence type="ECO:0000256" key="7">
    <source>
        <dbReference type="PROSITE-ProRule" id="PRU00354"/>
    </source>
</evidence>
<evidence type="ECO:0000313" key="11">
    <source>
        <dbReference type="EMBL" id="TKB56740.1"/>
    </source>
</evidence>
<dbReference type="RefSeq" id="WP_136862544.1">
    <property type="nucleotide sequence ID" value="NZ_SWCJ01000003.1"/>
</dbReference>
<dbReference type="EMBL" id="SWCJ01000003">
    <property type="protein sequence ID" value="TKB56740.1"/>
    <property type="molecule type" value="Genomic_DNA"/>
</dbReference>